<evidence type="ECO:0000313" key="3">
    <source>
        <dbReference type="Proteomes" id="UP000218899"/>
    </source>
</evidence>
<protein>
    <submittedName>
        <fullName evidence="2">Methyltransferase</fullName>
    </submittedName>
</protein>
<dbReference type="PANTHER" id="PTHR43861:SF3">
    <property type="entry name" value="PUTATIVE (AFU_ORTHOLOGUE AFUA_2G14390)-RELATED"/>
    <property type="match status" value="1"/>
</dbReference>
<dbReference type="EMBL" id="AP014936">
    <property type="protein sequence ID" value="BAU48705.1"/>
    <property type="molecule type" value="Genomic_DNA"/>
</dbReference>
<keyword evidence="2" id="KW-0489">Methyltransferase</keyword>
<reference evidence="2 3" key="1">
    <citation type="submission" date="2015-08" db="EMBL/GenBank/DDBJ databases">
        <title>Complete genome sequence of Sulfurifustis variabilis.</title>
        <authorList>
            <person name="Miura A."/>
            <person name="Kojima H."/>
            <person name="Fukui M."/>
        </authorList>
    </citation>
    <scope>NUCLEOTIDE SEQUENCE [LARGE SCALE GENOMIC DNA]</scope>
    <source>
        <strain evidence="3">skN76</strain>
    </source>
</reference>
<dbReference type="Pfam" id="PF13489">
    <property type="entry name" value="Methyltransf_23"/>
    <property type="match status" value="1"/>
</dbReference>
<name>A0A1B4V5K4_9GAMM</name>
<accession>A0A1B4V5K4</accession>
<proteinExistence type="predicted"/>
<dbReference type="InterPro" id="IPR029063">
    <property type="entry name" value="SAM-dependent_MTases_sf"/>
</dbReference>
<dbReference type="CDD" id="cd02440">
    <property type="entry name" value="AdoMet_MTases"/>
    <property type="match status" value="1"/>
</dbReference>
<keyword evidence="3" id="KW-1185">Reference proteome</keyword>
<dbReference type="AlphaFoldDB" id="A0A1B4V5K4"/>
<organism evidence="2 3">
    <name type="scientific">Sulfurifustis variabilis</name>
    <dbReference type="NCBI Taxonomy" id="1675686"/>
    <lineage>
        <taxon>Bacteria</taxon>
        <taxon>Pseudomonadati</taxon>
        <taxon>Pseudomonadota</taxon>
        <taxon>Gammaproteobacteria</taxon>
        <taxon>Acidiferrobacterales</taxon>
        <taxon>Acidiferrobacteraceae</taxon>
        <taxon>Sulfurifustis</taxon>
    </lineage>
</organism>
<dbReference type="GO" id="GO:0008168">
    <property type="term" value="F:methyltransferase activity"/>
    <property type="evidence" value="ECO:0007669"/>
    <property type="project" value="UniProtKB-KW"/>
</dbReference>
<keyword evidence="1 2" id="KW-0808">Transferase</keyword>
<dbReference type="Gene3D" id="3.40.50.150">
    <property type="entry name" value="Vaccinia Virus protein VP39"/>
    <property type="match status" value="1"/>
</dbReference>
<dbReference type="SUPFAM" id="SSF53335">
    <property type="entry name" value="S-adenosyl-L-methionine-dependent methyltransferases"/>
    <property type="match status" value="1"/>
</dbReference>
<sequence length="274" mass="29999">MGTVRIALLNREGSPARKAMEHRVLHLPRSDCRILLERQGPSLGLWRAAEVAVLREQRFAPPVLDLGCGDGLVTSLVLRRVDYGVDPSIAALARADALGLYGELIARPVEHAGIAPGSIGTVLSNSVLEHLPDPALVLRAVARLLRSGGRLVFTTPSEGFSPSLGLPFDAYRRWRNRTYGHLNLWSPERWRSELDRAGLSVEYVRAYLRPSLVRLWDLIDLPQQLRLRHAAPFGALWRRLPAAALEYLAARLSACDLAAPPPGGGQLIVACKAA</sequence>
<gene>
    <name evidence="2" type="ORF">SVA_2155</name>
</gene>
<dbReference type="GO" id="GO:0032259">
    <property type="term" value="P:methylation"/>
    <property type="evidence" value="ECO:0007669"/>
    <property type="project" value="UniProtKB-KW"/>
</dbReference>
<dbReference type="KEGG" id="sva:SVA_2155"/>
<evidence type="ECO:0000313" key="2">
    <source>
        <dbReference type="EMBL" id="BAU48705.1"/>
    </source>
</evidence>
<dbReference type="Proteomes" id="UP000218899">
    <property type="component" value="Chromosome"/>
</dbReference>
<evidence type="ECO:0000256" key="1">
    <source>
        <dbReference type="ARBA" id="ARBA00022679"/>
    </source>
</evidence>
<dbReference type="PANTHER" id="PTHR43861">
    <property type="entry name" value="TRANS-ACONITATE 2-METHYLTRANSFERASE-RELATED"/>
    <property type="match status" value="1"/>
</dbReference>